<feature type="transmembrane region" description="Helical" evidence="3">
    <location>
        <begin position="15"/>
        <end position="36"/>
    </location>
</feature>
<evidence type="ECO:0000313" key="4">
    <source>
        <dbReference type="EMBL" id="MBA5606526.1"/>
    </source>
</evidence>
<dbReference type="Pfam" id="PF07963">
    <property type="entry name" value="N_methyl"/>
    <property type="match status" value="1"/>
</dbReference>
<dbReference type="InterPro" id="IPR012902">
    <property type="entry name" value="N_methyl_site"/>
</dbReference>
<evidence type="ECO:0000256" key="2">
    <source>
        <dbReference type="SAM" id="MobiDB-lite"/>
    </source>
</evidence>
<dbReference type="InterPro" id="IPR000983">
    <property type="entry name" value="Bac_GSPG_pilin"/>
</dbReference>
<evidence type="ECO:0000313" key="5">
    <source>
        <dbReference type="Proteomes" id="UP000566711"/>
    </source>
</evidence>
<dbReference type="RefSeq" id="WP_182218698.1">
    <property type="nucleotide sequence ID" value="NZ_JACEZS010000011.1"/>
</dbReference>
<proteinExistence type="predicted"/>
<dbReference type="Gene3D" id="3.30.700.10">
    <property type="entry name" value="Glycoprotein, Type 4 Pilin"/>
    <property type="match status" value="1"/>
</dbReference>
<sequence>MVTAMRKLKSAQGGFTLIELLVVLAIISLLLTIALPRYFGSVEKSKEVALKENLQVLRSGIDKYYADKGEYPSALADLVAQHYFRTVPLDPVTESSSTWQLLPSPDVDKPGVADVRSGAKGSTREGVPYGQL</sequence>
<dbReference type="AlphaFoldDB" id="A0A7W2EIG4"/>
<keyword evidence="3" id="KW-0812">Transmembrane</keyword>
<dbReference type="Proteomes" id="UP000566711">
    <property type="component" value="Unassembled WGS sequence"/>
</dbReference>
<dbReference type="PROSITE" id="PS00409">
    <property type="entry name" value="PROKAR_NTER_METHYL"/>
    <property type="match status" value="1"/>
</dbReference>
<dbReference type="NCBIfam" id="TIGR02532">
    <property type="entry name" value="IV_pilin_GFxxxE"/>
    <property type="match status" value="1"/>
</dbReference>
<protein>
    <submittedName>
        <fullName evidence="4">Type II secretion system protein</fullName>
    </submittedName>
</protein>
<reference evidence="4 5" key="1">
    <citation type="submission" date="2020-07" db="EMBL/GenBank/DDBJ databases">
        <title>Novel species isolated from subtropical streams in China.</title>
        <authorList>
            <person name="Lu H."/>
        </authorList>
    </citation>
    <scope>NUCLEOTIDE SEQUENCE [LARGE SCALE GENOMIC DNA]</scope>
    <source>
        <strain evidence="4 5">FT3S</strain>
    </source>
</reference>
<dbReference type="EMBL" id="JACEZS010000011">
    <property type="protein sequence ID" value="MBA5606526.1"/>
    <property type="molecule type" value="Genomic_DNA"/>
</dbReference>
<dbReference type="PANTHER" id="PTHR30093">
    <property type="entry name" value="GENERAL SECRETION PATHWAY PROTEIN G"/>
    <property type="match status" value="1"/>
</dbReference>
<keyword evidence="3" id="KW-0472">Membrane</keyword>
<name>A0A7W2EIG4_9BURK</name>
<evidence type="ECO:0000256" key="3">
    <source>
        <dbReference type="SAM" id="Phobius"/>
    </source>
</evidence>
<feature type="region of interest" description="Disordered" evidence="2">
    <location>
        <begin position="100"/>
        <end position="132"/>
    </location>
</feature>
<dbReference type="GO" id="GO:0015628">
    <property type="term" value="P:protein secretion by the type II secretion system"/>
    <property type="evidence" value="ECO:0007669"/>
    <property type="project" value="InterPro"/>
</dbReference>
<organism evidence="4 5">
    <name type="scientific">Rugamonas fusca</name>
    <dbReference type="NCBI Taxonomy" id="2758568"/>
    <lineage>
        <taxon>Bacteria</taxon>
        <taxon>Pseudomonadati</taxon>
        <taxon>Pseudomonadota</taxon>
        <taxon>Betaproteobacteria</taxon>
        <taxon>Burkholderiales</taxon>
        <taxon>Oxalobacteraceae</taxon>
        <taxon>Telluria group</taxon>
        <taxon>Rugamonas</taxon>
    </lineage>
</organism>
<keyword evidence="3" id="KW-1133">Transmembrane helix</keyword>
<dbReference type="InterPro" id="IPR045584">
    <property type="entry name" value="Pilin-like"/>
</dbReference>
<evidence type="ECO:0000256" key="1">
    <source>
        <dbReference type="ARBA" id="ARBA00022481"/>
    </source>
</evidence>
<keyword evidence="5" id="KW-1185">Reference proteome</keyword>
<dbReference type="PRINTS" id="PR00813">
    <property type="entry name" value="BCTERIALGSPG"/>
</dbReference>
<accession>A0A7W2EIG4</accession>
<dbReference type="SUPFAM" id="SSF54523">
    <property type="entry name" value="Pili subunits"/>
    <property type="match status" value="1"/>
</dbReference>
<comment type="caution">
    <text evidence="4">The sequence shown here is derived from an EMBL/GenBank/DDBJ whole genome shotgun (WGS) entry which is preliminary data.</text>
</comment>
<keyword evidence="1" id="KW-0488">Methylation</keyword>
<dbReference type="GO" id="GO:0015627">
    <property type="term" value="C:type II protein secretion system complex"/>
    <property type="evidence" value="ECO:0007669"/>
    <property type="project" value="InterPro"/>
</dbReference>
<gene>
    <name evidence="4" type="ORF">H3H36_14305</name>
</gene>
<dbReference type="PANTHER" id="PTHR30093:SF47">
    <property type="entry name" value="TYPE IV PILUS NON-CORE MINOR PILIN PILE"/>
    <property type="match status" value="1"/>
</dbReference>